<dbReference type="Proteomes" id="UP000217676">
    <property type="component" value="Chromosome"/>
</dbReference>
<sequence length="299" mass="31051">MTRHLPTAHTRRALAAGAALLSGIAVLATAQPAMAGAAAHRPHRADYVALGDSYASAPLVPDQVDAFCLRSSNNYPSLLARSSAARPTDVTCSGATTAAMTAPQGTAAPQLDAVNRRTDLVTLTIGGNDIGFSTVLGTCARLSASDPAGAPCRAHLTGSGTDQVTESIAATAPKVAEVIRGIHRRAPHARIVVVGYPDLFPEDGVGCTSPSVPLAAGDFAYLRDKEKELNSMLARQARRGGARYVDTYAPTIGHDLCAPAGERWIEPFVPQGPAAPLHPNAQGERAMAAAVQRVLTHHH</sequence>
<keyword evidence="3" id="KW-0732">Signal</keyword>
<dbReference type="GO" id="GO:0019433">
    <property type="term" value="P:triglyceride catabolic process"/>
    <property type="evidence" value="ECO:0007669"/>
    <property type="project" value="TreeGrafter"/>
</dbReference>
<feature type="active site" evidence="1">
    <location>
        <position position="278"/>
    </location>
</feature>
<dbReference type="KEGG" id="slau:SLA_7518"/>
<gene>
    <name evidence="5" type="ORF">SLA_7518</name>
</gene>
<dbReference type="InterPro" id="IPR036514">
    <property type="entry name" value="SGNH_hydro_sf"/>
</dbReference>
<feature type="disulfide bond" evidence="2">
    <location>
        <begin position="207"/>
        <end position="257"/>
    </location>
</feature>
<evidence type="ECO:0000313" key="6">
    <source>
        <dbReference type="Proteomes" id="UP000217676"/>
    </source>
</evidence>
<feature type="signal peptide" evidence="3">
    <location>
        <begin position="1"/>
        <end position="35"/>
    </location>
</feature>
<keyword evidence="5" id="KW-0378">Hydrolase</keyword>
<evidence type="ECO:0000313" key="5">
    <source>
        <dbReference type="EMBL" id="BAU88383.1"/>
    </source>
</evidence>
<keyword evidence="6" id="KW-1185">Reference proteome</keyword>
<feature type="disulfide bond" evidence="2">
    <location>
        <begin position="139"/>
        <end position="152"/>
    </location>
</feature>
<protein>
    <submittedName>
        <fullName evidence="5">Secreted hydrolase</fullName>
    </submittedName>
</protein>
<organism evidence="5 6">
    <name type="scientific">Streptomyces laurentii</name>
    <dbReference type="NCBI Taxonomy" id="39478"/>
    <lineage>
        <taxon>Bacteria</taxon>
        <taxon>Bacillati</taxon>
        <taxon>Actinomycetota</taxon>
        <taxon>Actinomycetes</taxon>
        <taxon>Kitasatosporales</taxon>
        <taxon>Streptomycetaceae</taxon>
        <taxon>Streptomyces</taxon>
    </lineage>
</organism>
<accession>A0A169PT96</accession>
<dbReference type="InterPro" id="IPR006311">
    <property type="entry name" value="TAT_signal"/>
</dbReference>
<dbReference type="Gene3D" id="3.40.50.1110">
    <property type="entry name" value="SGNH hydrolase"/>
    <property type="match status" value="1"/>
</dbReference>
<dbReference type="CDD" id="cd01823">
    <property type="entry name" value="SEST_like"/>
    <property type="match status" value="1"/>
</dbReference>
<dbReference type="PROSITE" id="PS51318">
    <property type="entry name" value="TAT"/>
    <property type="match status" value="1"/>
</dbReference>
<dbReference type="EMBL" id="AP017424">
    <property type="protein sequence ID" value="BAU88383.1"/>
    <property type="molecule type" value="Genomic_DNA"/>
</dbReference>
<evidence type="ECO:0000256" key="2">
    <source>
        <dbReference type="PIRSR" id="PIRSR637460-2"/>
    </source>
</evidence>
<name>A0A169PT96_STRLU</name>
<dbReference type="PANTHER" id="PTHR37981:SF1">
    <property type="entry name" value="SGNH HYDROLASE-TYPE ESTERASE DOMAIN-CONTAINING PROTEIN"/>
    <property type="match status" value="1"/>
</dbReference>
<feature type="disulfide bond" evidence="2">
    <location>
        <begin position="68"/>
        <end position="92"/>
    </location>
</feature>
<dbReference type="Pfam" id="PF13472">
    <property type="entry name" value="Lipase_GDSL_2"/>
    <property type="match status" value="1"/>
</dbReference>
<dbReference type="PANTHER" id="PTHR37981">
    <property type="entry name" value="LIPASE 2"/>
    <property type="match status" value="1"/>
</dbReference>
<reference evidence="5 6" key="1">
    <citation type="journal article" date="2016" name="Genome Announc.">
        <title>Complete Genome Sequence of Thiostrepton-Producing Streptomyces laurentii ATCC 31255.</title>
        <authorList>
            <person name="Doi K."/>
            <person name="Fujino Y."/>
            <person name="Nagayoshi Y."/>
            <person name="Ohshima T."/>
            <person name="Ogata S."/>
        </authorList>
    </citation>
    <scope>NUCLEOTIDE SEQUENCE [LARGE SCALE GENOMIC DNA]</scope>
    <source>
        <strain evidence="5 6">ATCC 31255</strain>
    </source>
</reference>
<feature type="active site" description="Nucleophile" evidence="1">
    <location>
        <position position="53"/>
    </location>
</feature>
<dbReference type="InterPro" id="IPR013830">
    <property type="entry name" value="SGNH_hydro"/>
</dbReference>
<keyword evidence="2" id="KW-1015">Disulfide bond</keyword>
<dbReference type="GO" id="GO:0004806">
    <property type="term" value="F:triacylglycerol lipase activity"/>
    <property type="evidence" value="ECO:0007669"/>
    <property type="project" value="TreeGrafter"/>
</dbReference>
<evidence type="ECO:0000256" key="1">
    <source>
        <dbReference type="PIRSR" id="PIRSR637460-1"/>
    </source>
</evidence>
<proteinExistence type="predicted"/>
<evidence type="ECO:0000256" key="3">
    <source>
        <dbReference type="SAM" id="SignalP"/>
    </source>
</evidence>
<dbReference type="InterPro" id="IPR037460">
    <property type="entry name" value="SEST-like"/>
</dbReference>
<feature type="chain" id="PRO_5038748483" evidence="3">
    <location>
        <begin position="36"/>
        <end position="299"/>
    </location>
</feature>
<dbReference type="AlphaFoldDB" id="A0A169PT96"/>
<feature type="domain" description="SGNH hydrolase-type esterase" evidence="4">
    <location>
        <begin position="49"/>
        <end position="286"/>
    </location>
</feature>
<dbReference type="SUPFAM" id="SSF52266">
    <property type="entry name" value="SGNH hydrolase"/>
    <property type="match status" value="1"/>
</dbReference>
<evidence type="ECO:0000259" key="4">
    <source>
        <dbReference type="Pfam" id="PF13472"/>
    </source>
</evidence>